<sequence>MAEAHRSPHFHDICRAQRSQMTTVTNSIPDDVCRQIFDWVAACNVEMVPSLVLVSRGAQTWMTPLLYKVVVLRSHVSAQQFLHTIRHKHTEFFLNHVKSLCLTSKIGGGDASRILRACANVVNLAVWLPGSLPISASTTAQPRTLSINILSPSSIPNLSPEPTFALPLFSRVSHLVITDPFQCSKIAELSLLPCMTHLELSLARGTPYAEPILLLMSSCDKIKVLVLLVDFVTFIQGPKPLSGHPLVNIKLGVFDIVDVAQHGHLRSSTLDSNECAAISPPQDGAWFLSHVATALEGALNKHFQPVVIIRGMLEIGREQQVIQF</sequence>
<evidence type="ECO:0000313" key="1">
    <source>
        <dbReference type="EMBL" id="EDQ99265.1"/>
    </source>
</evidence>
<dbReference type="OrthoDB" id="2995911at2759"/>
<protein>
    <submittedName>
        <fullName evidence="1">Predicted protein</fullName>
    </submittedName>
</protein>
<gene>
    <name evidence="1" type="ORF">LACBIDRAFT_335190</name>
</gene>
<accession>B0E1M7</accession>
<dbReference type="RefSeq" id="XP_001890075.1">
    <property type="nucleotide sequence ID" value="XM_001890040.1"/>
</dbReference>
<dbReference type="EMBL" id="DS547168">
    <property type="protein sequence ID" value="EDQ99265.1"/>
    <property type="molecule type" value="Genomic_DNA"/>
</dbReference>
<organism evidence="2">
    <name type="scientific">Laccaria bicolor (strain S238N-H82 / ATCC MYA-4686)</name>
    <name type="common">Bicoloured deceiver</name>
    <name type="synonym">Laccaria laccata var. bicolor</name>
    <dbReference type="NCBI Taxonomy" id="486041"/>
    <lineage>
        <taxon>Eukaryota</taxon>
        <taxon>Fungi</taxon>
        <taxon>Dikarya</taxon>
        <taxon>Basidiomycota</taxon>
        <taxon>Agaricomycotina</taxon>
        <taxon>Agaricomycetes</taxon>
        <taxon>Agaricomycetidae</taxon>
        <taxon>Agaricales</taxon>
        <taxon>Agaricineae</taxon>
        <taxon>Hydnangiaceae</taxon>
        <taxon>Laccaria</taxon>
    </lineage>
</organism>
<dbReference type="InParanoid" id="B0E1M7"/>
<proteinExistence type="predicted"/>
<keyword evidence="2" id="KW-1185">Reference proteome</keyword>
<dbReference type="KEGG" id="lbc:LACBIDRAFT_335190"/>
<dbReference type="HOGENOM" id="CLU_858073_0_0_1"/>
<dbReference type="AlphaFoldDB" id="B0E1M7"/>
<reference evidence="1 2" key="1">
    <citation type="journal article" date="2008" name="Nature">
        <title>The genome of Laccaria bicolor provides insights into mycorrhizal symbiosis.</title>
        <authorList>
            <person name="Martin F."/>
            <person name="Aerts A."/>
            <person name="Ahren D."/>
            <person name="Brun A."/>
            <person name="Danchin E.G.J."/>
            <person name="Duchaussoy F."/>
            <person name="Gibon J."/>
            <person name="Kohler A."/>
            <person name="Lindquist E."/>
            <person name="Pereda V."/>
            <person name="Salamov A."/>
            <person name="Shapiro H.J."/>
            <person name="Wuyts J."/>
            <person name="Blaudez D."/>
            <person name="Buee M."/>
            <person name="Brokstein P."/>
            <person name="Canbaeck B."/>
            <person name="Cohen D."/>
            <person name="Courty P.E."/>
            <person name="Coutinho P.M."/>
            <person name="Delaruelle C."/>
            <person name="Detter J.C."/>
            <person name="Deveau A."/>
            <person name="DiFazio S."/>
            <person name="Duplessis S."/>
            <person name="Fraissinet-Tachet L."/>
            <person name="Lucic E."/>
            <person name="Frey-Klett P."/>
            <person name="Fourrey C."/>
            <person name="Feussner I."/>
            <person name="Gay G."/>
            <person name="Grimwood J."/>
            <person name="Hoegger P.J."/>
            <person name="Jain P."/>
            <person name="Kilaru S."/>
            <person name="Labbe J."/>
            <person name="Lin Y.C."/>
            <person name="Legue V."/>
            <person name="Le Tacon F."/>
            <person name="Marmeisse R."/>
            <person name="Melayah D."/>
            <person name="Montanini B."/>
            <person name="Muratet M."/>
            <person name="Nehls U."/>
            <person name="Niculita-Hirzel H."/>
            <person name="Oudot-Le Secq M.P."/>
            <person name="Peter M."/>
            <person name="Quesneville H."/>
            <person name="Rajashekar B."/>
            <person name="Reich M."/>
            <person name="Rouhier N."/>
            <person name="Schmutz J."/>
            <person name="Yin T."/>
            <person name="Chalot M."/>
            <person name="Henrissat B."/>
            <person name="Kuees U."/>
            <person name="Lucas S."/>
            <person name="Van de Peer Y."/>
            <person name="Podila G.K."/>
            <person name="Polle A."/>
            <person name="Pukkila P.J."/>
            <person name="Richardson P.M."/>
            <person name="Rouze P."/>
            <person name="Sanders I.R."/>
            <person name="Stajich J.E."/>
            <person name="Tunlid A."/>
            <person name="Tuskan G."/>
            <person name="Grigoriev I.V."/>
        </authorList>
    </citation>
    <scope>NUCLEOTIDE SEQUENCE [LARGE SCALE GENOMIC DNA]</scope>
    <source>
        <strain evidence="2">S238N-H82 / ATCC MYA-4686</strain>
    </source>
</reference>
<dbReference type="Proteomes" id="UP000001194">
    <property type="component" value="Unassembled WGS sequence"/>
</dbReference>
<evidence type="ECO:0000313" key="2">
    <source>
        <dbReference type="Proteomes" id="UP000001194"/>
    </source>
</evidence>
<dbReference type="GeneID" id="6085725"/>
<name>B0E1M7_LACBS</name>